<sequence>MESLACESKKRHNSLNNSGMSPLILSSLDPTLKVTDGSDKMTTNLSQQITDELHSLALDDSESSEGKSILLIDDNENLIIKSESAFLKALNLEPGKKVKVVSIFGNTGEGKSYTLNQIFFKGEEIFKTSSSQRSCTLGAWFKYDPNLNVICIDTEGLLGITKKENQRTRLLLKILAVSDIIIYRTRAERLQKDLYTFLGGASVIYKEHFSVALKKALSRIEGEKISSGLGPGVIIFHETRNTNTLHDLDDKSNNSQSAEEILRQNFAEIGLNCDSFSCLKYIGEKTYINSGTSFERLRLEIQKQLESSEVRSPRDAKYVYLMIASLNQKFQSQITDTDHQQYLAQFFTCPDKCQACKAGCSLSTGHKEDGEPHKCDSPCKYEHQYQNSVYLCKACIRRGERVVVKPSYQTQNDSTWTSYLSYVWSGYVIDCPKCGEIYRSRQHWIGNKKPEDSAVQLEIVHIWPGNKTYFQERPLFGYSNSAQRMVDGVSMITEAVTSVGSPPTKMLSDWVNDRIAPSYWRRNNDIKACFKCNVSFLSGGHNRIVPSKHHCRCCGEGFCDNCSSKACPVPQRGWYEATRVCDSCYEELNGRGSSLMSGVDENEVSKEVTARYISETFVNSISAVKSVLDVPKNFIKESAMPSYWTPNDECIECTLCKQAFSNVLPLHHCRDCGKGICDNCSKFRKPVPLRGWNSPVRVCDACR</sequence>
<proteinExistence type="predicted"/>
<dbReference type="SUPFAM" id="SSF57903">
    <property type="entry name" value="FYVE/PHD zinc finger"/>
    <property type="match status" value="2"/>
</dbReference>
<keyword evidence="3" id="KW-0862">Zinc</keyword>
<dbReference type="SMART" id="SM00064">
    <property type="entry name" value="FYVE"/>
    <property type="match status" value="2"/>
</dbReference>
<comment type="caution">
    <text evidence="6">The sequence shown here is derived from an EMBL/GenBank/DDBJ whole genome shotgun (WGS) entry which is preliminary data.</text>
</comment>
<name>A0ABD1E5B6_HYPHA</name>
<evidence type="ECO:0000256" key="2">
    <source>
        <dbReference type="ARBA" id="ARBA00022771"/>
    </source>
</evidence>
<gene>
    <name evidence="6" type="ORF">ABEB36_013801</name>
</gene>
<dbReference type="InterPro" id="IPR015894">
    <property type="entry name" value="Guanylate-bd_N"/>
</dbReference>
<dbReference type="InterPro" id="IPR000306">
    <property type="entry name" value="Znf_FYVE"/>
</dbReference>
<dbReference type="InterPro" id="IPR011011">
    <property type="entry name" value="Znf_FYVE_PHD"/>
</dbReference>
<dbReference type="InterPro" id="IPR042427">
    <property type="entry name" value="ZFYV1"/>
</dbReference>
<dbReference type="Pfam" id="PF02263">
    <property type="entry name" value="GBP"/>
    <property type="match status" value="1"/>
</dbReference>
<keyword evidence="2 4" id="KW-0863">Zinc-finger</keyword>
<dbReference type="Gene3D" id="3.30.40.10">
    <property type="entry name" value="Zinc/RING finger domain, C3HC4 (zinc finger)"/>
    <property type="match status" value="2"/>
</dbReference>
<dbReference type="Gene3D" id="3.40.50.300">
    <property type="entry name" value="P-loop containing nucleotide triphosphate hydrolases"/>
    <property type="match status" value="1"/>
</dbReference>
<dbReference type="CDD" id="cd15734">
    <property type="entry name" value="FYVE_ZFYV1"/>
    <property type="match status" value="1"/>
</dbReference>
<dbReference type="PANTHER" id="PTHR46624">
    <property type="entry name" value="AGAP002036-PA"/>
    <property type="match status" value="1"/>
</dbReference>
<dbReference type="InterPro" id="IPR027417">
    <property type="entry name" value="P-loop_NTPase"/>
</dbReference>
<feature type="domain" description="FYVE-type" evidence="5">
    <location>
        <begin position="647"/>
        <end position="703"/>
    </location>
</feature>
<dbReference type="InterPro" id="IPR013083">
    <property type="entry name" value="Znf_RING/FYVE/PHD"/>
</dbReference>
<keyword evidence="1" id="KW-0479">Metal-binding</keyword>
<keyword evidence="7" id="KW-1185">Reference proteome</keyword>
<evidence type="ECO:0000259" key="5">
    <source>
        <dbReference type="PROSITE" id="PS50178"/>
    </source>
</evidence>
<dbReference type="PANTHER" id="PTHR46624:SF4">
    <property type="entry name" value="FYVE-TYPE DOMAIN-CONTAINING PROTEIN"/>
    <property type="match status" value="1"/>
</dbReference>
<reference evidence="6 7" key="1">
    <citation type="submission" date="2024-05" db="EMBL/GenBank/DDBJ databases">
        <title>Genetic variation in Jamaican populations of the coffee berry borer (Hypothenemus hampei).</title>
        <authorList>
            <person name="Errbii M."/>
            <person name="Myrie A."/>
        </authorList>
    </citation>
    <scope>NUCLEOTIDE SEQUENCE [LARGE SCALE GENOMIC DNA]</scope>
    <source>
        <strain evidence="6">JA-Hopewell-2020-01-JO</strain>
        <tissue evidence="6">Whole body</tissue>
    </source>
</reference>
<dbReference type="GO" id="GO:0008270">
    <property type="term" value="F:zinc ion binding"/>
    <property type="evidence" value="ECO:0007669"/>
    <property type="project" value="UniProtKB-KW"/>
</dbReference>
<dbReference type="InterPro" id="IPR017455">
    <property type="entry name" value="Znf_FYVE-rel"/>
</dbReference>
<organism evidence="6 7">
    <name type="scientific">Hypothenemus hampei</name>
    <name type="common">Coffee berry borer</name>
    <dbReference type="NCBI Taxonomy" id="57062"/>
    <lineage>
        <taxon>Eukaryota</taxon>
        <taxon>Metazoa</taxon>
        <taxon>Ecdysozoa</taxon>
        <taxon>Arthropoda</taxon>
        <taxon>Hexapoda</taxon>
        <taxon>Insecta</taxon>
        <taxon>Pterygota</taxon>
        <taxon>Neoptera</taxon>
        <taxon>Endopterygota</taxon>
        <taxon>Coleoptera</taxon>
        <taxon>Polyphaga</taxon>
        <taxon>Cucujiformia</taxon>
        <taxon>Curculionidae</taxon>
        <taxon>Scolytinae</taxon>
        <taxon>Hypothenemus</taxon>
    </lineage>
</organism>
<feature type="domain" description="FYVE-type" evidence="5">
    <location>
        <begin position="523"/>
        <end position="589"/>
    </location>
</feature>
<dbReference type="Proteomes" id="UP001566132">
    <property type="component" value="Unassembled WGS sequence"/>
</dbReference>
<evidence type="ECO:0000256" key="4">
    <source>
        <dbReference type="PROSITE-ProRule" id="PRU00091"/>
    </source>
</evidence>
<evidence type="ECO:0000256" key="1">
    <source>
        <dbReference type="ARBA" id="ARBA00022723"/>
    </source>
</evidence>
<evidence type="ECO:0000313" key="7">
    <source>
        <dbReference type="Proteomes" id="UP001566132"/>
    </source>
</evidence>
<evidence type="ECO:0000313" key="6">
    <source>
        <dbReference type="EMBL" id="KAL1489873.1"/>
    </source>
</evidence>
<dbReference type="SUPFAM" id="SSF52540">
    <property type="entry name" value="P-loop containing nucleoside triphosphate hydrolases"/>
    <property type="match status" value="1"/>
</dbReference>
<protein>
    <recommendedName>
        <fullName evidence="5">FYVE-type domain-containing protein</fullName>
    </recommendedName>
</protein>
<dbReference type="PROSITE" id="PS50178">
    <property type="entry name" value="ZF_FYVE"/>
    <property type="match status" value="2"/>
</dbReference>
<evidence type="ECO:0000256" key="3">
    <source>
        <dbReference type="ARBA" id="ARBA00022833"/>
    </source>
</evidence>
<dbReference type="EMBL" id="JBDJPC010000011">
    <property type="protein sequence ID" value="KAL1489873.1"/>
    <property type="molecule type" value="Genomic_DNA"/>
</dbReference>
<dbReference type="AlphaFoldDB" id="A0ABD1E5B6"/>
<accession>A0ABD1E5B6</accession>
<dbReference type="Pfam" id="PF01363">
    <property type="entry name" value="FYVE"/>
    <property type="match status" value="2"/>
</dbReference>